<gene>
    <name evidence="3" type="ORF">AAE3_LOCUS5848</name>
</gene>
<reference evidence="3 4" key="1">
    <citation type="submission" date="2020-01" db="EMBL/GenBank/DDBJ databases">
        <authorList>
            <person name="Gupta K D."/>
        </authorList>
    </citation>
    <scope>NUCLEOTIDE SEQUENCE [LARGE SCALE GENOMIC DNA]</scope>
</reference>
<dbReference type="InterPro" id="IPR040976">
    <property type="entry name" value="Pkinase_fungal"/>
</dbReference>
<evidence type="ECO:0000313" key="4">
    <source>
        <dbReference type="Proteomes" id="UP000467700"/>
    </source>
</evidence>
<feature type="compositionally biased region" description="Low complexity" evidence="1">
    <location>
        <begin position="316"/>
        <end position="325"/>
    </location>
</feature>
<name>A0A8S0WRH6_CYCAE</name>
<dbReference type="OrthoDB" id="5584477at2759"/>
<accession>A0A8S0WRH6</accession>
<feature type="compositionally biased region" description="Pro residues" evidence="1">
    <location>
        <begin position="242"/>
        <end position="251"/>
    </location>
</feature>
<feature type="domain" description="Fungal-type protein kinase" evidence="2">
    <location>
        <begin position="26"/>
        <end position="130"/>
    </location>
</feature>
<feature type="region of interest" description="Disordered" evidence="1">
    <location>
        <begin position="316"/>
        <end position="447"/>
    </location>
</feature>
<feature type="compositionally biased region" description="Polar residues" evidence="1">
    <location>
        <begin position="357"/>
        <end position="367"/>
    </location>
</feature>
<dbReference type="Gene3D" id="1.10.510.10">
    <property type="entry name" value="Transferase(Phosphotransferase) domain 1"/>
    <property type="match status" value="1"/>
</dbReference>
<feature type="region of interest" description="Disordered" evidence="1">
    <location>
        <begin position="231"/>
        <end position="291"/>
    </location>
</feature>
<feature type="compositionally biased region" description="Polar residues" evidence="1">
    <location>
        <begin position="374"/>
        <end position="400"/>
    </location>
</feature>
<comment type="caution">
    <text evidence="3">The sequence shown here is derived from an EMBL/GenBank/DDBJ whole genome shotgun (WGS) entry which is preliminary data.</text>
</comment>
<dbReference type="GO" id="GO:0004672">
    <property type="term" value="F:protein kinase activity"/>
    <property type="evidence" value="ECO:0007669"/>
    <property type="project" value="InterPro"/>
</dbReference>
<organism evidence="3 4">
    <name type="scientific">Cyclocybe aegerita</name>
    <name type="common">Black poplar mushroom</name>
    <name type="synonym">Agrocybe aegerita</name>
    <dbReference type="NCBI Taxonomy" id="1973307"/>
    <lineage>
        <taxon>Eukaryota</taxon>
        <taxon>Fungi</taxon>
        <taxon>Dikarya</taxon>
        <taxon>Basidiomycota</taxon>
        <taxon>Agaricomycotina</taxon>
        <taxon>Agaricomycetes</taxon>
        <taxon>Agaricomycetidae</taxon>
        <taxon>Agaricales</taxon>
        <taxon>Agaricineae</taxon>
        <taxon>Bolbitiaceae</taxon>
        <taxon>Cyclocybe</taxon>
    </lineage>
</organism>
<dbReference type="PROSITE" id="PS00109">
    <property type="entry name" value="PROTEIN_KINASE_TYR"/>
    <property type="match status" value="1"/>
</dbReference>
<feature type="compositionally biased region" description="Polar residues" evidence="1">
    <location>
        <begin position="330"/>
        <end position="340"/>
    </location>
</feature>
<feature type="compositionally biased region" description="Low complexity" evidence="1">
    <location>
        <begin position="255"/>
        <end position="267"/>
    </location>
</feature>
<dbReference type="EMBL" id="CACVBS010000040">
    <property type="protein sequence ID" value="CAA7263662.1"/>
    <property type="molecule type" value="Genomic_DNA"/>
</dbReference>
<evidence type="ECO:0000259" key="2">
    <source>
        <dbReference type="Pfam" id="PF17667"/>
    </source>
</evidence>
<dbReference type="AlphaFoldDB" id="A0A8S0WRH6"/>
<evidence type="ECO:0000256" key="1">
    <source>
        <dbReference type="SAM" id="MobiDB-lite"/>
    </source>
</evidence>
<dbReference type="Proteomes" id="UP000467700">
    <property type="component" value="Unassembled WGS sequence"/>
</dbReference>
<dbReference type="Pfam" id="PF17667">
    <property type="entry name" value="Pkinase_fungal"/>
    <property type="match status" value="1"/>
</dbReference>
<dbReference type="SUPFAM" id="SSF56112">
    <property type="entry name" value="Protein kinase-like (PK-like)"/>
    <property type="match status" value="1"/>
</dbReference>
<dbReference type="InterPro" id="IPR011009">
    <property type="entry name" value="Kinase-like_dom_sf"/>
</dbReference>
<keyword evidence="4" id="KW-1185">Reference proteome</keyword>
<dbReference type="InterPro" id="IPR008266">
    <property type="entry name" value="Tyr_kinase_AS"/>
</dbReference>
<feature type="compositionally biased region" description="Basic residues" evidence="1">
    <location>
        <begin position="434"/>
        <end position="447"/>
    </location>
</feature>
<evidence type="ECO:0000313" key="3">
    <source>
        <dbReference type="EMBL" id="CAA7263662.1"/>
    </source>
</evidence>
<proteinExistence type="predicted"/>
<dbReference type="PANTHER" id="PTHR38248:SF2">
    <property type="entry name" value="FUNK1 11"/>
    <property type="match status" value="1"/>
</dbReference>
<protein>
    <recommendedName>
        <fullName evidence="2">Fungal-type protein kinase domain-containing protein</fullName>
    </recommendedName>
</protein>
<sequence length="447" mass="49172">MVAFEPEKVSIAGLRGMEGQEWPTGMVDRLFRRIVLMAYGEQINKFTDRKQFLYAFRDAVGGHQNMWDINVIHRDISINNILIGEEDAGAGWQGVVIDLDMAVFWEHMTTMAAVDFRTGTRAFQSLFVMANGKPVEKPPLAAWESENLEFAIAAKSAFLNPMVIKHNAVNHTFGKVFQDLFDALRGFFLEKYKWKTENRDTMPNKMDAMKEHSMQHYAEFLAHIDTAVTALEEEENGSPSSSPVPSPPPEPALTHSPHSSQQMESSSGMKRTRGERDAGGADMDIDGEGALPAPKRLHMRILLWSQPETVPEAVAGAAPTAVPAPRRLSRLQTGSTQSAPASIEPVPATVARRQSTRSRNGSRSTQPVEAPVNTDASTWNTTRVPSTNSQGQRGTTQRAQSGGARQMMRARTQSGKVTTERPADGPSTQSSHRGLCHGHSATRKGEK</sequence>
<dbReference type="PANTHER" id="PTHR38248">
    <property type="entry name" value="FUNK1 6"/>
    <property type="match status" value="1"/>
</dbReference>